<gene>
    <name evidence="1" type="ORF">M9H77_04713</name>
</gene>
<evidence type="ECO:0000313" key="1">
    <source>
        <dbReference type="EMBL" id="KAI5683485.1"/>
    </source>
</evidence>
<organism evidence="1 2">
    <name type="scientific">Catharanthus roseus</name>
    <name type="common">Madagascar periwinkle</name>
    <name type="synonym">Vinca rosea</name>
    <dbReference type="NCBI Taxonomy" id="4058"/>
    <lineage>
        <taxon>Eukaryota</taxon>
        <taxon>Viridiplantae</taxon>
        <taxon>Streptophyta</taxon>
        <taxon>Embryophyta</taxon>
        <taxon>Tracheophyta</taxon>
        <taxon>Spermatophyta</taxon>
        <taxon>Magnoliopsida</taxon>
        <taxon>eudicotyledons</taxon>
        <taxon>Gunneridae</taxon>
        <taxon>Pentapetalae</taxon>
        <taxon>asterids</taxon>
        <taxon>lamiids</taxon>
        <taxon>Gentianales</taxon>
        <taxon>Apocynaceae</taxon>
        <taxon>Rauvolfioideae</taxon>
        <taxon>Vinceae</taxon>
        <taxon>Catharanthinae</taxon>
        <taxon>Catharanthus</taxon>
    </lineage>
</organism>
<dbReference type="EMBL" id="CM044701">
    <property type="protein sequence ID" value="KAI5683485.1"/>
    <property type="molecule type" value="Genomic_DNA"/>
</dbReference>
<proteinExistence type="predicted"/>
<keyword evidence="2" id="KW-1185">Reference proteome</keyword>
<accession>A0ACC0CF08</accession>
<dbReference type="Proteomes" id="UP001060085">
    <property type="component" value="Linkage Group LG01"/>
</dbReference>
<comment type="caution">
    <text evidence="1">The sequence shown here is derived from an EMBL/GenBank/DDBJ whole genome shotgun (WGS) entry which is preliminary data.</text>
</comment>
<name>A0ACC0CF08_CATRO</name>
<protein>
    <submittedName>
        <fullName evidence="1">Uncharacterized protein</fullName>
    </submittedName>
</protein>
<evidence type="ECO:0000313" key="2">
    <source>
        <dbReference type="Proteomes" id="UP001060085"/>
    </source>
</evidence>
<reference evidence="2" key="1">
    <citation type="journal article" date="2023" name="Nat. Plants">
        <title>Single-cell RNA sequencing provides a high-resolution roadmap for understanding the multicellular compartmentation of specialized metabolism.</title>
        <authorList>
            <person name="Sun S."/>
            <person name="Shen X."/>
            <person name="Li Y."/>
            <person name="Li Y."/>
            <person name="Wang S."/>
            <person name="Li R."/>
            <person name="Zhang H."/>
            <person name="Shen G."/>
            <person name="Guo B."/>
            <person name="Wei J."/>
            <person name="Xu J."/>
            <person name="St-Pierre B."/>
            <person name="Chen S."/>
            <person name="Sun C."/>
        </authorList>
    </citation>
    <scope>NUCLEOTIDE SEQUENCE [LARGE SCALE GENOMIC DNA]</scope>
</reference>
<sequence length="192" mass="21955">MDGTAGTIFIGLIEELQHFIQSLWWHGGSYWDIIATGNNPEILNPRVSAGEMRKCLKPQCLDKSVPQDVYPVVWWAACLLRLDRVGGNTLPKTELSQNPIRHVWLHAVKICNEPVPCGNLTIMNILSPVQYPPNLISCHHIQSQANIQQFILILITDRRKHLDLGLASFGRMSKWGCKHRKIQIYPRLKYKI</sequence>